<keyword evidence="1" id="KW-0677">Repeat</keyword>
<evidence type="ECO:0000313" key="4">
    <source>
        <dbReference type="EMBL" id="KAF1001488.1"/>
    </source>
</evidence>
<organism evidence="3 5">
    <name type="scientific">Apium graveolens</name>
    <name type="common">Celery</name>
    <dbReference type="NCBI Taxonomy" id="4045"/>
    <lineage>
        <taxon>Eukaryota</taxon>
        <taxon>Viridiplantae</taxon>
        <taxon>Streptophyta</taxon>
        <taxon>Embryophyta</taxon>
        <taxon>Tracheophyta</taxon>
        <taxon>Spermatophyta</taxon>
        <taxon>Magnoliopsida</taxon>
        <taxon>eudicotyledons</taxon>
        <taxon>Gunneridae</taxon>
        <taxon>Pentapetalae</taxon>
        <taxon>asterids</taxon>
        <taxon>campanulids</taxon>
        <taxon>Apiales</taxon>
        <taxon>Apiaceae</taxon>
        <taxon>Apioideae</taxon>
        <taxon>apioid superclade</taxon>
        <taxon>Apieae</taxon>
        <taxon>Apium</taxon>
    </lineage>
</organism>
<dbReference type="InterPro" id="IPR011990">
    <property type="entry name" value="TPR-like_helical_dom_sf"/>
</dbReference>
<dbReference type="PROSITE" id="PS51375">
    <property type="entry name" value="PPR"/>
    <property type="match status" value="1"/>
</dbReference>
<dbReference type="Pfam" id="PF13041">
    <property type="entry name" value="PPR_2"/>
    <property type="match status" value="1"/>
</dbReference>
<accession>A0A6L5B6X0</accession>
<reference evidence="3" key="1">
    <citation type="submission" date="2020-01" db="EMBL/GenBank/DDBJ databases">
        <title>The Celery Genome Sequence Reveals Sequential Paleo-tetraploidization, Resistance Gene Elimination, Karyotype Evolution, and Functional Innovation in Apiales.</title>
        <authorList>
            <person name="Song X."/>
        </authorList>
    </citation>
    <scope>NUCLEOTIDE SEQUENCE</scope>
    <source>
        <tissue evidence="3">Leaf</tissue>
    </source>
</reference>
<evidence type="ECO:0000313" key="5">
    <source>
        <dbReference type="Proteomes" id="UP000593563"/>
    </source>
</evidence>
<dbReference type="PANTHER" id="PTHR46862:SF5">
    <property type="entry name" value="OS02G0170000 PROTEIN"/>
    <property type="match status" value="1"/>
</dbReference>
<keyword evidence="5" id="KW-1185">Reference proteome</keyword>
<dbReference type="Proteomes" id="UP000593563">
    <property type="component" value="Unassembled WGS sequence"/>
</dbReference>
<protein>
    <recommendedName>
        <fullName evidence="6">Pentacotripeptide-repeat region of PRORP domain-containing protein</fullName>
    </recommendedName>
</protein>
<name>A0A6L5B6X0_APIGR</name>
<evidence type="ECO:0000256" key="2">
    <source>
        <dbReference type="PROSITE-ProRule" id="PRU00708"/>
    </source>
</evidence>
<evidence type="ECO:0000313" key="3">
    <source>
        <dbReference type="EMBL" id="KAF1001486.1"/>
    </source>
</evidence>
<dbReference type="InterPro" id="IPR002885">
    <property type="entry name" value="PPR_rpt"/>
</dbReference>
<evidence type="ECO:0008006" key="6">
    <source>
        <dbReference type="Google" id="ProtNLM"/>
    </source>
</evidence>
<dbReference type="PANTHER" id="PTHR46862">
    <property type="entry name" value="OS07G0661900 PROTEIN"/>
    <property type="match status" value="1"/>
</dbReference>
<feature type="non-terminal residue" evidence="3">
    <location>
        <position position="94"/>
    </location>
</feature>
<comment type="caution">
    <text evidence="3">The sequence shown here is derived from an EMBL/GenBank/DDBJ whole genome shotgun (WGS) entry which is preliminary data.</text>
</comment>
<feature type="repeat" description="PPR" evidence="2">
    <location>
        <begin position="9"/>
        <end position="43"/>
    </location>
</feature>
<sequence length="94" mass="10555">MKQEGISPDITTWNSLIQWHCKHGELSIALELLAKMQQQGLYPDVKIFVTIISRLGSRYGRFQDAEESINALKSEGVQLSANLFCVLANAYAQQ</sequence>
<proteinExistence type="predicted"/>
<gene>
    <name evidence="3" type="ORF">AG4045_002497</name>
    <name evidence="4" type="ORF">AG4045_002499</name>
</gene>
<dbReference type="EMBL" id="WRXP01004149">
    <property type="protein sequence ID" value="KAF1001488.1"/>
    <property type="molecule type" value="Genomic_DNA"/>
</dbReference>
<dbReference type="NCBIfam" id="TIGR00756">
    <property type="entry name" value="PPR"/>
    <property type="match status" value="1"/>
</dbReference>
<evidence type="ECO:0000256" key="1">
    <source>
        <dbReference type="ARBA" id="ARBA00022737"/>
    </source>
</evidence>
<dbReference type="Gene3D" id="1.25.40.10">
    <property type="entry name" value="Tetratricopeptide repeat domain"/>
    <property type="match status" value="1"/>
</dbReference>
<dbReference type="AlphaFoldDB" id="A0A6L5B6X0"/>
<dbReference type="EMBL" id="WRXP01004149">
    <property type="protein sequence ID" value="KAF1001486.1"/>
    <property type="molecule type" value="Genomic_DNA"/>
</dbReference>